<keyword evidence="7 8" id="KW-0998">Cell outer membrane</keyword>
<evidence type="ECO:0000256" key="7">
    <source>
        <dbReference type="ARBA" id="ARBA00023237"/>
    </source>
</evidence>
<keyword evidence="5 9" id="KW-0798">TonB box</keyword>
<dbReference type="InterPro" id="IPR012910">
    <property type="entry name" value="Plug_dom"/>
</dbReference>
<feature type="signal peptide" evidence="10">
    <location>
        <begin position="1"/>
        <end position="20"/>
    </location>
</feature>
<keyword evidence="14" id="KW-1185">Reference proteome</keyword>
<dbReference type="EMBL" id="JBHUOZ010000003">
    <property type="protein sequence ID" value="MFD2922134.1"/>
    <property type="molecule type" value="Genomic_DNA"/>
</dbReference>
<dbReference type="CDD" id="cd01347">
    <property type="entry name" value="ligand_gated_channel"/>
    <property type="match status" value="1"/>
</dbReference>
<dbReference type="Pfam" id="PF13715">
    <property type="entry name" value="CarbopepD_reg_2"/>
    <property type="match status" value="1"/>
</dbReference>
<evidence type="ECO:0000256" key="2">
    <source>
        <dbReference type="ARBA" id="ARBA00022448"/>
    </source>
</evidence>
<organism evidence="13 14">
    <name type="scientific">Terrimonas rubra</name>
    <dbReference type="NCBI Taxonomy" id="1035890"/>
    <lineage>
        <taxon>Bacteria</taxon>
        <taxon>Pseudomonadati</taxon>
        <taxon>Bacteroidota</taxon>
        <taxon>Chitinophagia</taxon>
        <taxon>Chitinophagales</taxon>
        <taxon>Chitinophagaceae</taxon>
        <taxon>Terrimonas</taxon>
    </lineage>
</organism>
<dbReference type="PANTHER" id="PTHR40980">
    <property type="entry name" value="PLUG DOMAIN-CONTAINING PROTEIN"/>
    <property type="match status" value="1"/>
</dbReference>
<dbReference type="Proteomes" id="UP001597511">
    <property type="component" value="Unassembled WGS sequence"/>
</dbReference>
<gene>
    <name evidence="13" type="ORF">ACFS6H_20610</name>
</gene>
<evidence type="ECO:0000259" key="12">
    <source>
        <dbReference type="Pfam" id="PF07715"/>
    </source>
</evidence>
<dbReference type="RefSeq" id="WP_386103547.1">
    <property type="nucleotide sequence ID" value="NZ_JBHUOZ010000003.1"/>
</dbReference>
<keyword evidence="13" id="KW-0675">Receptor</keyword>
<evidence type="ECO:0000256" key="1">
    <source>
        <dbReference type="ARBA" id="ARBA00004571"/>
    </source>
</evidence>
<evidence type="ECO:0000256" key="3">
    <source>
        <dbReference type="ARBA" id="ARBA00022452"/>
    </source>
</evidence>
<comment type="similarity">
    <text evidence="8 9">Belongs to the TonB-dependent receptor family.</text>
</comment>
<feature type="domain" description="TonB-dependent receptor plug" evidence="12">
    <location>
        <begin position="126"/>
        <end position="229"/>
    </location>
</feature>
<sequence length="950" mass="106276">MKLTLFSCLCVLFLSFTAAAQKSGVKIKVKDEDNLNLPGATIDVKPGKHTVVTDRNGEAFIQLSSGNYNLSITYIGYGNSTKEIKIGTEVLQVTEVLKSGAVVTDNEVIVLGDRLKGQAKALNQQRNSGNITNIVSADQIGRFPDANIGDAIKRVPGITMQNDQGEARNIVIRGMGPEFNAVTLNGERVPSAEGDNRRVQMDLIPADMVQTVEVNKTLTADMDADAIGGSVNLVTRSAPNGLRISGTLAGGYSDIRQGFNGTANLLIGTRTKDQRLGFIVNGSYNTNKYGSDNVEAVWSKDANGKEFISDHDIRVYDITRIRRSISSTVDFKIDPRNTIYLTGTYNWRDDRENRYRLRHRTRSGYTLQYGADGEITGYTGGEVLRQTKGGLNGGRTDGARLEDQRVRSLALNGDHFWGKLKTNWSVQYAKASEERPNERYIAMGRRNIAVTQNILDPEKPMLTDGEAFNRYTRLDELTEQFQNQFEKDLNAKLNFELPVSIIKEQKGSLYFGGRLRSKSKERANTFFEYEPIGANEDNYANISLLPLINKTSNNFLAGKNYVAGQFIDKAFLGGLDLKNNTLFDEADVPAEYLAGNYTASENIYAGFLGLKQDFTNKFSANIGVRIEHTNLKYTGNIVEDEETLKGQNTFTDDYTDFLPSVNLKYNIAKDLVLKAAYTHSIARPKYYDLVPYFLINPADQELEAGNPALKPVRSKNVDVMAEKYFKSVGLISGGVFYKKLDNFYFTYIDNQYNAEKFGRDFPEATFNPIGAGEVWRFTQRRNGSGADVMGFEIAAQRQLDFLPGIWKGFGVYANYTYTYSKTEGIYADGEKIRSDVKLPGAAPHMFNASLSYENSKLVVRISGNFTSAYVDDSDDAGYGEDSFNDRYYDKQFFLDVNASYAFNKKFRLFAEANNLTNQGLRYYQGAKQRTAQMEYYGPRFNLGIKFDLSK</sequence>
<feature type="chain" id="PRO_5046755345" evidence="10">
    <location>
        <begin position="21"/>
        <end position="950"/>
    </location>
</feature>
<evidence type="ECO:0000256" key="8">
    <source>
        <dbReference type="PROSITE-ProRule" id="PRU01360"/>
    </source>
</evidence>
<dbReference type="SUPFAM" id="SSF56935">
    <property type="entry name" value="Porins"/>
    <property type="match status" value="1"/>
</dbReference>
<dbReference type="InterPro" id="IPR039426">
    <property type="entry name" value="TonB-dep_rcpt-like"/>
</dbReference>
<dbReference type="InterPro" id="IPR010104">
    <property type="entry name" value="TonB_rcpt_bac"/>
</dbReference>
<reference evidence="14" key="1">
    <citation type="journal article" date="2019" name="Int. J. Syst. Evol. Microbiol.">
        <title>The Global Catalogue of Microorganisms (GCM) 10K type strain sequencing project: providing services to taxonomists for standard genome sequencing and annotation.</title>
        <authorList>
            <consortium name="The Broad Institute Genomics Platform"/>
            <consortium name="The Broad Institute Genome Sequencing Center for Infectious Disease"/>
            <person name="Wu L."/>
            <person name="Ma J."/>
        </authorList>
    </citation>
    <scope>NUCLEOTIDE SEQUENCE [LARGE SCALE GENOMIC DNA]</scope>
    <source>
        <strain evidence="14">KCTC 23299</strain>
    </source>
</reference>
<evidence type="ECO:0000313" key="14">
    <source>
        <dbReference type="Proteomes" id="UP001597511"/>
    </source>
</evidence>
<dbReference type="InterPro" id="IPR008969">
    <property type="entry name" value="CarboxyPept-like_regulatory"/>
</dbReference>
<name>A0ABW6AA66_9BACT</name>
<protein>
    <submittedName>
        <fullName evidence="13">TonB-dependent receptor</fullName>
    </submittedName>
</protein>
<keyword evidence="4 8" id="KW-0812">Transmembrane</keyword>
<keyword evidence="3 8" id="KW-1134">Transmembrane beta strand</keyword>
<dbReference type="Gene3D" id="2.40.170.20">
    <property type="entry name" value="TonB-dependent receptor, beta-barrel domain"/>
    <property type="match status" value="1"/>
</dbReference>
<accession>A0ABW6AA66</accession>
<dbReference type="PROSITE" id="PS52016">
    <property type="entry name" value="TONB_DEPENDENT_REC_3"/>
    <property type="match status" value="1"/>
</dbReference>
<evidence type="ECO:0000313" key="13">
    <source>
        <dbReference type="EMBL" id="MFD2922134.1"/>
    </source>
</evidence>
<evidence type="ECO:0000256" key="5">
    <source>
        <dbReference type="ARBA" id="ARBA00023077"/>
    </source>
</evidence>
<keyword evidence="10" id="KW-0732">Signal</keyword>
<dbReference type="Gene3D" id="2.60.40.1120">
    <property type="entry name" value="Carboxypeptidase-like, regulatory domain"/>
    <property type="match status" value="1"/>
</dbReference>
<keyword evidence="6 8" id="KW-0472">Membrane</keyword>
<feature type="domain" description="TonB-dependent receptor-like beta-barrel" evidence="11">
    <location>
        <begin position="471"/>
        <end position="915"/>
    </location>
</feature>
<evidence type="ECO:0000259" key="11">
    <source>
        <dbReference type="Pfam" id="PF00593"/>
    </source>
</evidence>
<proteinExistence type="inferred from homology"/>
<dbReference type="Pfam" id="PF00593">
    <property type="entry name" value="TonB_dep_Rec_b-barrel"/>
    <property type="match status" value="1"/>
</dbReference>
<comment type="caution">
    <text evidence="13">The sequence shown here is derived from an EMBL/GenBank/DDBJ whole genome shotgun (WGS) entry which is preliminary data.</text>
</comment>
<dbReference type="PANTHER" id="PTHR40980:SF4">
    <property type="entry name" value="TONB-DEPENDENT RECEPTOR-LIKE BETA-BARREL DOMAIN-CONTAINING PROTEIN"/>
    <property type="match status" value="1"/>
</dbReference>
<comment type="subcellular location">
    <subcellularLocation>
        <location evidence="1 8">Cell outer membrane</location>
        <topology evidence="1 8">Multi-pass membrane protein</topology>
    </subcellularLocation>
</comment>
<keyword evidence="2 8" id="KW-0813">Transport</keyword>
<dbReference type="InterPro" id="IPR037066">
    <property type="entry name" value="Plug_dom_sf"/>
</dbReference>
<evidence type="ECO:0000256" key="4">
    <source>
        <dbReference type="ARBA" id="ARBA00022692"/>
    </source>
</evidence>
<dbReference type="InterPro" id="IPR000531">
    <property type="entry name" value="Beta-barrel_TonB"/>
</dbReference>
<dbReference type="Gene3D" id="2.170.130.10">
    <property type="entry name" value="TonB-dependent receptor, plug domain"/>
    <property type="match status" value="1"/>
</dbReference>
<evidence type="ECO:0000256" key="9">
    <source>
        <dbReference type="RuleBase" id="RU003357"/>
    </source>
</evidence>
<dbReference type="SUPFAM" id="SSF49464">
    <property type="entry name" value="Carboxypeptidase regulatory domain-like"/>
    <property type="match status" value="1"/>
</dbReference>
<dbReference type="NCBIfam" id="TIGR01782">
    <property type="entry name" value="TonB-Xanth-Caul"/>
    <property type="match status" value="1"/>
</dbReference>
<dbReference type="InterPro" id="IPR036942">
    <property type="entry name" value="Beta-barrel_TonB_sf"/>
</dbReference>
<evidence type="ECO:0000256" key="6">
    <source>
        <dbReference type="ARBA" id="ARBA00023136"/>
    </source>
</evidence>
<dbReference type="Pfam" id="PF07715">
    <property type="entry name" value="Plug"/>
    <property type="match status" value="1"/>
</dbReference>
<evidence type="ECO:0000256" key="10">
    <source>
        <dbReference type="SAM" id="SignalP"/>
    </source>
</evidence>